<feature type="transmembrane region" description="Helical" evidence="2">
    <location>
        <begin position="55"/>
        <end position="76"/>
    </location>
</feature>
<evidence type="ECO:0000256" key="1">
    <source>
        <dbReference type="SAM" id="MobiDB-lite"/>
    </source>
</evidence>
<evidence type="ECO:0000313" key="3">
    <source>
        <dbReference type="EMBL" id="AOY83677.1"/>
    </source>
</evidence>
<evidence type="ECO:0000256" key="2">
    <source>
        <dbReference type="SAM" id="Phobius"/>
    </source>
</evidence>
<gene>
    <name evidence="3" type="primary">hpsA</name>
    <name evidence="3" type="ORF">BJP36_30945</name>
</gene>
<keyword evidence="2" id="KW-0812">Transmembrane</keyword>
<sequence>MSTRKSTRKKLANAIAKLLKQVVKLSQAITKPLMRWLLRSLFILHRRSRVTTAGFVLPTAIMVTLVVTLLVTAIVLRSFDRVKNASNYRVNQAVFNAAAPAIERAQAKLEALFEDPTLPRSTPSEEALENAFNSSKYNFGDETRLLLKDEDSQGNESTINTAWRFPVDTDNNGLFDSYTLYGIYFKSPNPLLDEKERTPLQARTPPMGESNNNKGCEAAASTSASLVDNSGWFRSGSKLKKSIFVYTATVPIVAGDTLPDNNTYETYKGEAGFSALEYQQDRARIPLANNAIVYEDDLQITPGSGIQINGRVFTNGNFLTGNGNNQYFQVSSPESCYYTEENSKIVVGGNMAFGRVDQEEDQDGGEIHLFNGEGAPAVVELNNNDRSVNQPPNEIGNNSQAFTARINALVTDQLNNGEDTDPEEVKERYKKFTGDEREKQRNKALETYFKDRTRRVPYGEVGPEVDLTANPPKATPQGKGDELRPQDDWIFPYDPGTSNSNNGLTLNIRGNTLSPAATEPSKQQGEGKELKIGDRVLIGHGLPAQWWDDTAGAGDFQGARAPQEIDGDNVKWNDSEENRFRTTQVTPLSDLGDTDRNGFWEIAAARQPVQPLEGYGGLRVVTGAGIYVDDDESDLLPRTKGIPNFRRNNPTNPELESYLPPPAWDIRFVDPSNSGDDRIQLNDITTQLIGFPIVVWPDTMPMHGGVEGDLTGNNGDGPAGITDANQKSDLLMRASAVYHYTQNEGTEPESKNFDQEPIACVSSYYDPTDENSAKNNEPSGDGNWDTPDRFDLNNGRSNNGIVYTFPGRNASDQRLERQSRLVFPNGRLANEPLRTALLKPAGERTLADNSAIDTAICALEILGGAAPMGSPPIPHGAIYEQSFLNARQIQEIEDHNTPELYDLAIEDRQPLEIRATVLDLNLLRTTSSGTSPNGPSPEFLLPDSGIIYATRDDALLDLSDKTGANPEERRRLSSVDFELDPTRRPNGIILSNGTVLARQDESNSFDLTDPAGAEKGLILATNLPVYIQAAENNIGGNNGQSGFNLHQTPGGALVEEFTQQLGNNQWDDGGNGNFYGRNDLDGNFACRQDDDRLPNCNQGDLWRPAVVIADSVTLLSRDFNFGFRSDGDYDLRGIPMGSNLINPNQDNLTEPVNEITYGADLNRNGRNDPEVLESQIVIGYDVDGNGNLLTNFNETDLTINFDLNGDGLVDNPNVPESEITVAAGLKLNGIFDNNFVTSANWWDVNEDGNIDNPDDLRNNPQPSLESRPITAQNPNPRTVNSSYLSNFVTPIQRRVQFPEYVMEICRKVPVSACNPDDWVVGIDGNNNRTFDPGEDEQATDNRINTGIRTILGNNVAQLLSGTTATPAKNLADQRYPRRIAFLRNENNELVIEGNAPIPVGINDSGIVQPYPYDRFTRPRLQAHALWYRTARNPNNPTNTALSFGQNQPLFYQRPLVNPTTEQPMLVPVLQVHSLTAQPRGRENRFPIEKGECVEMEDGWTQRANQDGATFNVVIASGDSPPRPEEYNGSLENFVRFLENWRQAGGTCRNNQGIPVRISGSLIQFKRAAYDTAPFVHANQDAGAQSVPTRFGYDIDDRDRGAATSMPYATASGELPYYMAPTRRYGFDVALLTQLPDLFSSRFTTPSAGDPDEFFREVSRDDSWVETLLCAKEEDDGADAVNQRYCRK</sequence>
<feature type="region of interest" description="Disordered" evidence="1">
    <location>
        <begin position="456"/>
        <end position="487"/>
    </location>
</feature>
<dbReference type="NCBIfam" id="NF038301">
    <property type="entry name" value="EPS_HpsA"/>
    <property type="match status" value="1"/>
</dbReference>
<feature type="region of interest" description="Disordered" evidence="1">
    <location>
        <begin position="639"/>
        <end position="658"/>
    </location>
</feature>
<dbReference type="InterPro" id="IPR049774">
    <property type="entry name" value="EPS_HpsA-like"/>
</dbReference>
<dbReference type="EMBL" id="CP017708">
    <property type="protein sequence ID" value="AOY83677.1"/>
    <property type="molecule type" value="Genomic_DNA"/>
</dbReference>
<proteinExistence type="predicted"/>
<protein>
    <submittedName>
        <fullName evidence="3">Hormogonium polysaccharide biosynthesis protein HpsA</fullName>
    </submittedName>
</protein>
<feature type="compositionally biased region" description="Polar residues" evidence="1">
    <location>
        <begin position="1258"/>
        <end position="1278"/>
    </location>
</feature>
<dbReference type="Proteomes" id="UP000176944">
    <property type="component" value="Chromosome"/>
</dbReference>
<evidence type="ECO:0000313" key="4">
    <source>
        <dbReference type="Proteomes" id="UP000176944"/>
    </source>
</evidence>
<feature type="compositionally biased region" description="Acidic residues" evidence="1">
    <location>
        <begin position="1244"/>
        <end position="1253"/>
    </location>
</feature>
<accession>A0A1D9G7Q7</accession>
<feature type="region of interest" description="Disordered" evidence="1">
    <location>
        <begin position="1243"/>
        <end position="1278"/>
    </location>
</feature>
<organism evidence="3 4">
    <name type="scientific">Moorena producens (strain JHB)</name>
    <dbReference type="NCBI Taxonomy" id="1454205"/>
    <lineage>
        <taxon>Bacteria</taxon>
        <taxon>Bacillati</taxon>
        <taxon>Cyanobacteriota</taxon>
        <taxon>Cyanophyceae</taxon>
        <taxon>Coleofasciculales</taxon>
        <taxon>Coleofasciculaceae</taxon>
        <taxon>Moorena</taxon>
    </lineage>
</organism>
<keyword evidence="2" id="KW-0472">Membrane</keyword>
<keyword evidence="2" id="KW-1133">Transmembrane helix</keyword>
<reference evidence="4" key="1">
    <citation type="submission" date="2016-10" db="EMBL/GenBank/DDBJ databases">
        <title>Comparative genomics uncovers the prolific and rare metabolic potential of the cyanobacterial genus Moorea.</title>
        <authorList>
            <person name="Leao T."/>
            <person name="Castelao G."/>
            <person name="Korobeynikov A."/>
            <person name="Monroe E.A."/>
            <person name="Podell S."/>
            <person name="Glukhov E."/>
            <person name="Allen E."/>
            <person name="Gerwick W.H."/>
            <person name="Gerwick L."/>
        </authorList>
    </citation>
    <scope>NUCLEOTIDE SEQUENCE [LARGE SCALE GENOMIC DNA]</scope>
    <source>
        <strain evidence="4">JHB</strain>
    </source>
</reference>
<name>A0A1D9G7Q7_MOOP1</name>
<feature type="region of interest" description="Disordered" evidence="1">
    <location>
        <begin position="763"/>
        <end position="797"/>
    </location>
</feature>